<sequence length="169" mass="18963">NLDLIEGEKRYSFKDAPDGVSEGEALDFHSPYGCSKGSADQYVRDYSRMYGLRTVVLRQSCIYGPRQFGIEDQGWVAWFIIALLLGKPLTIYGNGKQVRDILYIDDLLDCFDQTIENIETAKGRIYNIGGGPGNRISLLEFLDLLSDLTGRKITPAFAGWRPGDQPIYV</sequence>
<evidence type="ECO:0000256" key="1">
    <source>
        <dbReference type="ARBA" id="ARBA00007637"/>
    </source>
</evidence>
<feature type="non-terminal residue" evidence="3">
    <location>
        <position position="169"/>
    </location>
</feature>
<dbReference type="Gene3D" id="3.40.50.720">
    <property type="entry name" value="NAD(P)-binding Rossmann-like Domain"/>
    <property type="match status" value="1"/>
</dbReference>
<proteinExistence type="inferred from homology"/>
<comment type="caution">
    <text evidence="3">The sequence shown here is derived from an EMBL/GenBank/DDBJ whole genome shotgun (WGS) entry which is preliminary data.</text>
</comment>
<dbReference type="InterPro" id="IPR036291">
    <property type="entry name" value="NAD(P)-bd_dom_sf"/>
</dbReference>
<feature type="non-terminal residue" evidence="3">
    <location>
        <position position="1"/>
    </location>
</feature>
<dbReference type="AlphaFoldDB" id="X1RC38"/>
<feature type="domain" description="NAD-dependent epimerase/dehydratase" evidence="2">
    <location>
        <begin position="25"/>
        <end position="129"/>
    </location>
</feature>
<evidence type="ECO:0000313" key="3">
    <source>
        <dbReference type="EMBL" id="GAI53154.1"/>
    </source>
</evidence>
<accession>X1RC38</accession>
<protein>
    <recommendedName>
        <fullName evidence="2">NAD-dependent epimerase/dehydratase domain-containing protein</fullName>
    </recommendedName>
</protein>
<dbReference type="SUPFAM" id="SSF51735">
    <property type="entry name" value="NAD(P)-binding Rossmann-fold domains"/>
    <property type="match status" value="1"/>
</dbReference>
<dbReference type="EMBL" id="BARV01040350">
    <property type="protein sequence ID" value="GAI53154.1"/>
    <property type="molecule type" value="Genomic_DNA"/>
</dbReference>
<gene>
    <name evidence="3" type="ORF">S06H3_61507</name>
</gene>
<evidence type="ECO:0000259" key="2">
    <source>
        <dbReference type="Pfam" id="PF01370"/>
    </source>
</evidence>
<reference evidence="3" key="1">
    <citation type="journal article" date="2014" name="Front. Microbiol.">
        <title>High frequency of phylogenetically diverse reductive dehalogenase-homologous genes in deep subseafloor sedimentary metagenomes.</title>
        <authorList>
            <person name="Kawai M."/>
            <person name="Futagami T."/>
            <person name="Toyoda A."/>
            <person name="Takaki Y."/>
            <person name="Nishi S."/>
            <person name="Hori S."/>
            <person name="Arai W."/>
            <person name="Tsubouchi T."/>
            <person name="Morono Y."/>
            <person name="Uchiyama I."/>
            <person name="Ito T."/>
            <person name="Fujiyama A."/>
            <person name="Inagaki F."/>
            <person name="Takami H."/>
        </authorList>
    </citation>
    <scope>NUCLEOTIDE SEQUENCE</scope>
    <source>
        <strain evidence="3">Expedition CK06-06</strain>
    </source>
</reference>
<name>X1RC38_9ZZZZ</name>
<organism evidence="3">
    <name type="scientific">marine sediment metagenome</name>
    <dbReference type="NCBI Taxonomy" id="412755"/>
    <lineage>
        <taxon>unclassified sequences</taxon>
        <taxon>metagenomes</taxon>
        <taxon>ecological metagenomes</taxon>
    </lineage>
</organism>
<dbReference type="PANTHER" id="PTHR43000">
    <property type="entry name" value="DTDP-D-GLUCOSE 4,6-DEHYDRATASE-RELATED"/>
    <property type="match status" value="1"/>
</dbReference>
<comment type="similarity">
    <text evidence="1">Belongs to the NAD(P)-dependent epimerase/dehydratase family.</text>
</comment>
<dbReference type="InterPro" id="IPR001509">
    <property type="entry name" value="Epimerase_deHydtase"/>
</dbReference>
<dbReference type="Pfam" id="PF01370">
    <property type="entry name" value="Epimerase"/>
    <property type="match status" value="1"/>
</dbReference>